<dbReference type="EMBL" id="LGST01000008">
    <property type="protein sequence ID" value="KNE01913.1"/>
    <property type="molecule type" value="Genomic_DNA"/>
</dbReference>
<evidence type="ECO:0000259" key="2">
    <source>
        <dbReference type="Pfam" id="PF12955"/>
    </source>
</evidence>
<evidence type="ECO:0000313" key="3">
    <source>
        <dbReference type="EMBL" id="KNE01913.1"/>
    </source>
</evidence>
<dbReference type="AlphaFoldDB" id="A0A0L0P6A6"/>
<evidence type="ECO:0000313" key="4">
    <source>
        <dbReference type="Proteomes" id="UP000037122"/>
    </source>
</evidence>
<dbReference type="VEuPathDB" id="FungiDB:B9J08_005092"/>
<dbReference type="VEuPathDB" id="FungiDB:CJI96_0003882"/>
<protein>
    <recommendedName>
        <fullName evidence="2">Vacuolar sorting protein Vps3844 C-terminal domain-containing protein</fullName>
    </recommendedName>
</protein>
<dbReference type="VEuPathDB" id="FungiDB:QG37_01261"/>
<keyword evidence="1" id="KW-0732">Signal</keyword>
<feature type="domain" description="Vacuolar sorting protein Vps3844 C-terminal" evidence="2">
    <location>
        <begin position="311"/>
        <end position="406"/>
    </location>
</feature>
<evidence type="ECO:0000256" key="1">
    <source>
        <dbReference type="SAM" id="SignalP"/>
    </source>
</evidence>
<name>A0A0L0P6A6_CANAR</name>
<dbReference type="PANTHER" id="PTHR36853:SF1">
    <property type="entry name" value="DUF3844 DOMAIN-CONTAINING PROTEIN"/>
    <property type="match status" value="1"/>
</dbReference>
<organism evidence="3 4">
    <name type="scientific">Candidozyma auris</name>
    <name type="common">Yeast</name>
    <name type="synonym">Candida auris</name>
    <dbReference type="NCBI Taxonomy" id="498019"/>
    <lineage>
        <taxon>Eukaryota</taxon>
        <taxon>Fungi</taxon>
        <taxon>Dikarya</taxon>
        <taxon>Ascomycota</taxon>
        <taxon>Saccharomycotina</taxon>
        <taxon>Pichiomycetes</taxon>
        <taxon>Metschnikowiaceae</taxon>
        <taxon>Candidozyma</taxon>
    </lineage>
</organism>
<proteinExistence type="predicted"/>
<comment type="caution">
    <text evidence="3">The sequence shown here is derived from an EMBL/GenBank/DDBJ whole genome shotgun (WGS) entry which is preliminary data.</text>
</comment>
<accession>A0A0L0P6A6</accession>
<dbReference type="VEuPathDB" id="FungiDB:CJJ09_004263"/>
<dbReference type="VEuPathDB" id="FungiDB:CJI97_005177"/>
<gene>
    <name evidence="3" type="ORF">QG37_01261</name>
</gene>
<dbReference type="VEuPathDB" id="FungiDB:CJJ07_004228"/>
<dbReference type="InterPro" id="IPR053065">
    <property type="entry name" value="Archenteron_Induction-Rel"/>
</dbReference>
<feature type="signal peptide" evidence="1">
    <location>
        <begin position="1"/>
        <end position="21"/>
    </location>
</feature>
<sequence length="415" mass="45124">MRASFLGSGVLSALLIPACAASSASAAVYELSHSHGANDVSASFKASQLYFADKLDLGDFFVVDESDIETLNKLHHKEIESSRPKLLIELRGVDTPSDFFESQGLAPTFSVKDHVKAFADNTVHKLASMLASNSDNSGAAHLTKEIKAVSPKESISELKESFHQFEDTMVAAWKQFTGKSDHHKRDQRLLDLGLQDSGLKLVNDKNFINDLASLMNLKACDVAEKSVLFVKSMSLLSIGRKIGYDTKTYKLSKKALGDVLLELQKKFDVTIIAVGLDSVLHEDQQAALEKRNAELESLFTTFDKRTTSGACFSDEEACNKATSNCSSHGLCKESKKGCWQCACKATYDKEKSKTTKWSGFDCGKKDISATAHLLLWTSVGLILSLAAGVRLLTSIGNDPLPGVLEAATQVKKTSQ</sequence>
<reference evidence="4" key="1">
    <citation type="journal article" date="2015" name="BMC Genomics">
        <title>Draft genome of a commonly misdiagnosed multidrug resistant pathogen Candida auris.</title>
        <authorList>
            <person name="Chatterjee S."/>
            <person name="Alampalli S.V."/>
            <person name="Nageshan R.K."/>
            <person name="Chettiar S.T."/>
            <person name="Joshi S."/>
            <person name="Tatu U.S."/>
        </authorList>
    </citation>
    <scope>NUCLEOTIDE SEQUENCE [LARGE SCALE GENOMIC DNA]</scope>
    <source>
        <strain evidence="4">6684</strain>
    </source>
</reference>
<dbReference type="Pfam" id="PF12955">
    <property type="entry name" value="Vps3844_C"/>
    <property type="match status" value="1"/>
</dbReference>
<dbReference type="InterPro" id="IPR024382">
    <property type="entry name" value="Vps3844_C"/>
</dbReference>
<dbReference type="GO" id="GO:0005783">
    <property type="term" value="C:endoplasmic reticulum"/>
    <property type="evidence" value="ECO:0007669"/>
    <property type="project" value="TreeGrafter"/>
</dbReference>
<dbReference type="Proteomes" id="UP000037122">
    <property type="component" value="Unassembled WGS sequence"/>
</dbReference>
<dbReference type="PANTHER" id="PTHR36853">
    <property type="entry name" value="EXPRESSED PROTEIN"/>
    <property type="match status" value="1"/>
</dbReference>
<feature type="chain" id="PRO_5005545533" description="Vacuolar sorting protein Vps3844 C-terminal domain-containing protein" evidence="1">
    <location>
        <begin position="22"/>
        <end position="415"/>
    </location>
</feature>